<dbReference type="Gene3D" id="3.40.50.150">
    <property type="entry name" value="Vaccinia Virus protein VP39"/>
    <property type="match status" value="1"/>
</dbReference>
<dbReference type="RefSeq" id="WP_187479342.1">
    <property type="nucleotide sequence ID" value="NZ_CP060697.1"/>
</dbReference>
<feature type="domain" description="Methyltransferase" evidence="1">
    <location>
        <begin position="54"/>
        <end position="163"/>
    </location>
</feature>
<evidence type="ECO:0000259" key="1">
    <source>
        <dbReference type="Pfam" id="PF13649"/>
    </source>
</evidence>
<name>A0A7G9L188_9SPHN</name>
<gene>
    <name evidence="2" type="ORF">H8M03_10255</name>
</gene>
<dbReference type="AlphaFoldDB" id="A0A7G9L188"/>
<keyword evidence="3" id="KW-1185">Reference proteome</keyword>
<proteinExistence type="predicted"/>
<dbReference type="EMBL" id="CP060697">
    <property type="protein sequence ID" value="QNM82387.1"/>
    <property type="molecule type" value="Genomic_DNA"/>
</dbReference>
<evidence type="ECO:0000313" key="3">
    <source>
        <dbReference type="Proteomes" id="UP000515861"/>
    </source>
</evidence>
<dbReference type="SUPFAM" id="SSF53335">
    <property type="entry name" value="S-adenosyl-L-methionine-dependent methyltransferases"/>
    <property type="match status" value="1"/>
</dbReference>
<protein>
    <submittedName>
        <fullName evidence="2">Class I SAM-dependent methyltransferase</fullName>
    </submittedName>
</protein>
<dbReference type="KEGG" id="ssau:H8M03_10255"/>
<evidence type="ECO:0000313" key="2">
    <source>
        <dbReference type="EMBL" id="QNM82387.1"/>
    </source>
</evidence>
<dbReference type="CDD" id="cd02440">
    <property type="entry name" value="AdoMet_MTases"/>
    <property type="match status" value="1"/>
</dbReference>
<dbReference type="GO" id="GO:0008168">
    <property type="term" value="F:methyltransferase activity"/>
    <property type="evidence" value="ECO:0007669"/>
    <property type="project" value="UniProtKB-KW"/>
</dbReference>
<organism evidence="2 3">
    <name type="scientific">Sphingomonas sabuli</name>
    <dbReference type="NCBI Taxonomy" id="2764186"/>
    <lineage>
        <taxon>Bacteria</taxon>
        <taxon>Pseudomonadati</taxon>
        <taxon>Pseudomonadota</taxon>
        <taxon>Alphaproteobacteria</taxon>
        <taxon>Sphingomonadales</taxon>
        <taxon>Sphingomonadaceae</taxon>
        <taxon>Sphingomonas</taxon>
    </lineage>
</organism>
<dbReference type="Pfam" id="PF13649">
    <property type="entry name" value="Methyltransf_25"/>
    <property type="match status" value="1"/>
</dbReference>
<reference evidence="2 3" key="1">
    <citation type="submission" date="2020-08" db="EMBL/GenBank/DDBJ databases">
        <title>Sphingomonas sp. sand1-3 16S ribosomal RNA gene Genome sequencing and assembly.</title>
        <authorList>
            <person name="Kang M."/>
        </authorList>
    </citation>
    <scope>NUCLEOTIDE SEQUENCE [LARGE SCALE GENOMIC DNA]</scope>
    <source>
        <strain evidence="3">sand1-3</strain>
    </source>
</reference>
<dbReference type="Proteomes" id="UP000515861">
    <property type="component" value="Chromosome"/>
</dbReference>
<keyword evidence="2" id="KW-0489">Methyltransferase</keyword>
<sequence>MWSFGRKRKAGDKIDIPQPLTINHGGTPEEARKIGAKWAETFELLGGLGPDQAILDIGCGPGRMAIAIGDRFDWRNDYTGFEIVRDDVAFARRTISKAHPTFEFVHIDAYNVQYNPLGKVEPTAVRFPADDRSIDFCFATSIFTHLFAADSAHYVREAARVTRGTFLSTWFVIDEGFPKAIEAGTSRFGFPHRDADGVAYEHADAIAAAVGHDWSAIQRYFGDAGLSCDLHRGAWRGDGKGARHSQDIIVARPR</sequence>
<dbReference type="InterPro" id="IPR041698">
    <property type="entry name" value="Methyltransf_25"/>
</dbReference>
<accession>A0A7G9L188</accession>
<dbReference type="GO" id="GO:0032259">
    <property type="term" value="P:methylation"/>
    <property type="evidence" value="ECO:0007669"/>
    <property type="project" value="UniProtKB-KW"/>
</dbReference>
<dbReference type="InterPro" id="IPR029063">
    <property type="entry name" value="SAM-dependent_MTases_sf"/>
</dbReference>
<keyword evidence="2" id="KW-0808">Transferase</keyword>